<feature type="transmembrane region" description="Helical" evidence="9">
    <location>
        <begin position="70"/>
        <end position="88"/>
    </location>
</feature>
<evidence type="ECO:0000256" key="9">
    <source>
        <dbReference type="SAM" id="Phobius"/>
    </source>
</evidence>
<evidence type="ECO:0000256" key="5">
    <source>
        <dbReference type="ARBA" id="ARBA00022989"/>
    </source>
</evidence>
<evidence type="ECO:0000256" key="4">
    <source>
        <dbReference type="ARBA" id="ARBA00022927"/>
    </source>
</evidence>
<dbReference type="PANTHER" id="PTHR12791">
    <property type="entry name" value="GOLGI SNARE BET1-RELATED"/>
    <property type="match status" value="1"/>
</dbReference>
<protein>
    <recommendedName>
        <fullName evidence="10">t-SNARE coiled-coil homology domain-containing protein</fullName>
    </recommendedName>
</protein>
<evidence type="ECO:0000256" key="6">
    <source>
        <dbReference type="ARBA" id="ARBA00023034"/>
    </source>
</evidence>
<dbReference type="AlphaFoldDB" id="A0A9W7GGL7"/>
<dbReference type="GO" id="GO:0015031">
    <property type="term" value="P:protein transport"/>
    <property type="evidence" value="ECO:0007669"/>
    <property type="project" value="UniProtKB-KW"/>
</dbReference>
<keyword evidence="2" id="KW-0813">Transport</keyword>
<evidence type="ECO:0000259" key="10">
    <source>
        <dbReference type="PROSITE" id="PS50192"/>
    </source>
</evidence>
<dbReference type="Proteomes" id="UP001165065">
    <property type="component" value="Unassembled WGS sequence"/>
</dbReference>
<accession>A0A9W7GGL7</accession>
<dbReference type="Gene3D" id="1.20.5.110">
    <property type="match status" value="1"/>
</dbReference>
<evidence type="ECO:0000313" key="12">
    <source>
        <dbReference type="Proteomes" id="UP001165065"/>
    </source>
</evidence>
<dbReference type="SUPFAM" id="SSF58038">
    <property type="entry name" value="SNARE fusion complex"/>
    <property type="match status" value="1"/>
</dbReference>
<name>A0A9W7GGL7_9STRA</name>
<dbReference type="InterPro" id="IPR000727">
    <property type="entry name" value="T_SNARE_dom"/>
</dbReference>
<comment type="caution">
    <text evidence="11">The sequence shown here is derived from an EMBL/GenBank/DDBJ whole genome shotgun (WGS) entry which is preliminary data.</text>
</comment>
<evidence type="ECO:0000256" key="3">
    <source>
        <dbReference type="ARBA" id="ARBA00022692"/>
    </source>
</evidence>
<keyword evidence="3 9" id="KW-0812">Transmembrane</keyword>
<keyword evidence="4" id="KW-0653">Protein transport</keyword>
<feature type="domain" description="T-SNARE coiled-coil homology" evidence="10">
    <location>
        <begin position="1"/>
        <end position="61"/>
    </location>
</feature>
<comment type="subcellular location">
    <subcellularLocation>
        <location evidence="8">Endomembrane system</location>
        <topology evidence="8">Single-pass type IV membrane protein</topology>
    </subcellularLocation>
    <subcellularLocation>
        <location evidence="1">Golgi apparatus membrane</location>
    </subcellularLocation>
</comment>
<organism evidence="11 12">
    <name type="scientific">Triparma columacea</name>
    <dbReference type="NCBI Taxonomy" id="722753"/>
    <lineage>
        <taxon>Eukaryota</taxon>
        <taxon>Sar</taxon>
        <taxon>Stramenopiles</taxon>
        <taxon>Ochrophyta</taxon>
        <taxon>Bolidophyceae</taxon>
        <taxon>Parmales</taxon>
        <taxon>Triparmaceae</taxon>
        <taxon>Triparma</taxon>
    </lineage>
</organism>
<dbReference type="PROSITE" id="PS50192">
    <property type="entry name" value="T_SNARE"/>
    <property type="match status" value="1"/>
</dbReference>
<reference evidence="12" key="1">
    <citation type="journal article" date="2023" name="Commun. Biol.">
        <title>Genome analysis of Parmales, the sister group of diatoms, reveals the evolutionary specialization of diatoms from phago-mixotrophs to photoautotrophs.</title>
        <authorList>
            <person name="Ban H."/>
            <person name="Sato S."/>
            <person name="Yoshikawa S."/>
            <person name="Yamada K."/>
            <person name="Nakamura Y."/>
            <person name="Ichinomiya M."/>
            <person name="Sato N."/>
            <person name="Blanc-Mathieu R."/>
            <person name="Endo H."/>
            <person name="Kuwata A."/>
            <person name="Ogata H."/>
        </authorList>
    </citation>
    <scope>NUCLEOTIDE SEQUENCE [LARGE SCALE GENOMIC DNA]</scope>
</reference>
<evidence type="ECO:0000256" key="7">
    <source>
        <dbReference type="ARBA" id="ARBA00023136"/>
    </source>
</evidence>
<sequence length="92" mass="10389">MENQNNERIGALSDQVATLKSLTLDINTEVSEQNRLLDGMDTSFNNIGGLLGSTMNRITTMMDATGSRHMWYLAGFVVVVMVFLYIMMKMKY</sequence>
<dbReference type="OrthoDB" id="261831at2759"/>
<evidence type="ECO:0000256" key="2">
    <source>
        <dbReference type="ARBA" id="ARBA00022448"/>
    </source>
</evidence>
<dbReference type="GO" id="GO:0000139">
    <property type="term" value="C:Golgi membrane"/>
    <property type="evidence" value="ECO:0007669"/>
    <property type="project" value="UniProtKB-SubCell"/>
</dbReference>
<dbReference type="CDD" id="cd15853">
    <property type="entry name" value="SNARE_Bet1"/>
    <property type="match status" value="1"/>
</dbReference>
<dbReference type="EMBL" id="BRYA01001458">
    <property type="protein sequence ID" value="GMI43676.1"/>
    <property type="molecule type" value="Genomic_DNA"/>
</dbReference>
<dbReference type="InterPro" id="IPR039899">
    <property type="entry name" value="BET1_SNARE"/>
</dbReference>
<keyword evidence="6" id="KW-0333">Golgi apparatus</keyword>
<evidence type="ECO:0000256" key="8">
    <source>
        <dbReference type="ARBA" id="ARBA00046280"/>
    </source>
</evidence>
<proteinExistence type="predicted"/>
<keyword evidence="5 9" id="KW-1133">Transmembrane helix</keyword>
<keyword evidence="7 9" id="KW-0472">Membrane</keyword>
<evidence type="ECO:0000256" key="1">
    <source>
        <dbReference type="ARBA" id="ARBA00004394"/>
    </source>
</evidence>
<keyword evidence="12" id="KW-1185">Reference proteome</keyword>
<gene>
    <name evidence="11" type="ORF">TrCOL_g2930</name>
</gene>
<evidence type="ECO:0000313" key="11">
    <source>
        <dbReference type="EMBL" id="GMI43676.1"/>
    </source>
</evidence>